<dbReference type="Pfam" id="PF00440">
    <property type="entry name" value="TetR_N"/>
    <property type="match status" value="1"/>
</dbReference>
<name>A0A1X1THC8_9MYCO</name>
<dbReference type="Proteomes" id="UP000467385">
    <property type="component" value="Chromosome"/>
</dbReference>
<evidence type="ECO:0000313" key="3">
    <source>
        <dbReference type="Proteomes" id="UP000467385"/>
    </source>
</evidence>
<dbReference type="EMBL" id="AP022613">
    <property type="protein sequence ID" value="BBZ38098.1"/>
    <property type="molecule type" value="Genomic_DNA"/>
</dbReference>
<dbReference type="RefSeq" id="WP_085232390.1">
    <property type="nucleotide sequence ID" value="NZ_AP022613.1"/>
</dbReference>
<dbReference type="OrthoDB" id="7506349at2"/>
<dbReference type="Pfam" id="PF17940">
    <property type="entry name" value="TetR_C_31"/>
    <property type="match status" value="1"/>
</dbReference>
<evidence type="ECO:0000313" key="2">
    <source>
        <dbReference type="EMBL" id="BBZ38098.1"/>
    </source>
</evidence>
<dbReference type="Gene3D" id="1.10.357.10">
    <property type="entry name" value="Tetracycline Repressor, domain 2"/>
    <property type="match status" value="1"/>
</dbReference>
<dbReference type="InterPro" id="IPR009057">
    <property type="entry name" value="Homeodomain-like_sf"/>
</dbReference>
<dbReference type="InterPro" id="IPR041583">
    <property type="entry name" value="TetR_C_31"/>
</dbReference>
<sequence length="207" mass="22386">MKRKADVEGRRRTLCDAAIEVLAQEGAKGLTHRKVERQAGLPDGTTSSYFPTRSALLHATAARVAELDAADFEATMQQVPPSETGANPTTLYLLAEMAMRQAEGPGLNRSRARYELALHAHRDATLRRAFDDAIAGFVVLSEQAVTQVQPDGPIDRTLVEEQAHAVTTFLNGVTFRQAVGTRSIESAEELTRLLHALVAGIAASRQA</sequence>
<dbReference type="PROSITE" id="PS50977">
    <property type="entry name" value="HTH_TETR_2"/>
    <property type="match status" value="1"/>
</dbReference>
<organism evidence="2 3">
    <name type="scientific">Mycobacterium conspicuum</name>
    <dbReference type="NCBI Taxonomy" id="44010"/>
    <lineage>
        <taxon>Bacteria</taxon>
        <taxon>Bacillati</taxon>
        <taxon>Actinomycetota</taxon>
        <taxon>Actinomycetes</taxon>
        <taxon>Mycobacteriales</taxon>
        <taxon>Mycobacteriaceae</taxon>
        <taxon>Mycobacterium</taxon>
    </lineage>
</organism>
<dbReference type="SUPFAM" id="SSF46689">
    <property type="entry name" value="Homeodomain-like"/>
    <property type="match status" value="1"/>
</dbReference>
<keyword evidence="1" id="KW-0238">DNA-binding</keyword>
<gene>
    <name evidence="2" type="ORF">MCNS_11610</name>
</gene>
<accession>A0A1X1THC8</accession>
<dbReference type="InterPro" id="IPR001647">
    <property type="entry name" value="HTH_TetR"/>
</dbReference>
<dbReference type="GO" id="GO:0003677">
    <property type="term" value="F:DNA binding"/>
    <property type="evidence" value="ECO:0007669"/>
    <property type="project" value="UniProtKB-UniRule"/>
</dbReference>
<evidence type="ECO:0000256" key="1">
    <source>
        <dbReference type="ARBA" id="ARBA00023125"/>
    </source>
</evidence>
<reference evidence="2 3" key="1">
    <citation type="journal article" date="2019" name="Emerg. Microbes Infect.">
        <title>Comprehensive subspecies identification of 175 nontuberculous mycobacteria species based on 7547 genomic profiles.</title>
        <authorList>
            <person name="Matsumoto Y."/>
            <person name="Kinjo T."/>
            <person name="Motooka D."/>
            <person name="Nabeya D."/>
            <person name="Jung N."/>
            <person name="Uechi K."/>
            <person name="Horii T."/>
            <person name="Iida T."/>
            <person name="Fujita J."/>
            <person name="Nakamura S."/>
        </authorList>
    </citation>
    <scope>NUCLEOTIDE SEQUENCE [LARGE SCALE GENOMIC DNA]</scope>
    <source>
        <strain evidence="2 3">JCM 14738</strain>
    </source>
</reference>
<keyword evidence="3" id="KW-1185">Reference proteome</keyword>
<dbReference type="AlphaFoldDB" id="A0A1X1THC8"/>
<protein>
    <submittedName>
        <fullName evidence="2">TetR family transcriptional regulator</fullName>
    </submittedName>
</protein>
<proteinExistence type="predicted"/>
<dbReference type="STRING" id="44010.AWC00_09830"/>